<sequence precursor="true">MSQVGNHLKPMNIGDVLDYSVEAFKQNFKGIVLLSLILYIPWTVLYSIIVNVLVDNNLADVFNIYRDLFNGVFSPEMADRYLTDAPLINSTMASLLSMLQMVYSITFKLVLNAAVIKMIYGYAISGEVKVNSLTDVKTLIKESFKFMPKMMGNAVIFVLILATAYIVSISVAVLFVIAPVMMVSTLYLPPVLLAVTIVFLIIFVVLGVLFAMGFFAVKLIFGAHIIVIEDKSVSESIRRSFNLTKGKFWHIAFSGIFALMLYYLFNSLLIGATMIVAVVNNTLYIIVNAFSQMCSAIAEPFILVFITILFINMKIQKEGLDLEIKMRKLIENEKARYGESVNG</sequence>
<feature type="transmembrane region" description="Helical" evidence="1">
    <location>
        <begin position="248"/>
        <end position="265"/>
    </location>
</feature>
<feature type="transmembrane region" description="Helical" evidence="1">
    <location>
        <begin position="285"/>
        <end position="311"/>
    </location>
</feature>
<keyword evidence="4" id="KW-1185">Reference proteome</keyword>
<evidence type="ECO:0000259" key="2">
    <source>
        <dbReference type="Pfam" id="PF10110"/>
    </source>
</evidence>
<dbReference type="KEGG" id="ccl:Clocl_1471"/>
<keyword evidence="1" id="KW-1133">Transmembrane helix</keyword>
<dbReference type="InterPro" id="IPR018476">
    <property type="entry name" value="GlyceroP-diester-Pdiesterase_M"/>
</dbReference>
<evidence type="ECO:0000313" key="4">
    <source>
        <dbReference type="Proteomes" id="UP000005435"/>
    </source>
</evidence>
<dbReference type="OrthoDB" id="121140at2"/>
<keyword evidence="1" id="KW-0812">Transmembrane</keyword>
<accession>G8M202</accession>
<evidence type="ECO:0000256" key="1">
    <source>
        <dbReference type="SAM" id="Phobius"/>
    </source>
</evidence>
<name>G8M202_ACECE</name>
<proteinExistence type="predicted"/>
<dbReference type="EMBL" id="CP003065">
    <property type="protein sequence ID" value="AEV68120.1"/>
    <property type="molecule type" value="Genomic_DNA"/>
</dbReference>
<dbReference type="AlphaFoldDB" id="G8M202"/>
<feature type="transmembrane region" description="Helical" evidence="1">
    <location>
        <begin position="31"/>
        <end position="54"/>
    </location>
</feature>
<reference evidence="3 4" key="2">
    <citation type="journal article" date="2012" name="Stand. Genomic Sci.">
        <title>Complete Genome Sequence of Clostridium clariflavum DSM 19732.</title>
        <authorList>
            <person name="Izquierdo J.A."/>
            <person name="Goodwin L."/>
            <person name="Davenport K.W."/>
            <person name="Teshima H."/>
            <person name="Bruce D."/>
            <person name="Detter C."/>
            <person name="Tapia R."/>
            <person name="Han S."/>
            <person name="Land M."/>
            <person name="Hauser L."/>
            <person name="Jeffries C.D."/>
            <person name="Han J."/>
            <person name="Pitluck S."/>
            <person name="Nolan M."/>
            <person name="Chen A."/>
            <person name="Huntemann M."/>
            <person name="Mavromatis K."/>
            <person name="Mikhailova N."/>
            <person name="Liolios K."/>
            <person name="Woyke T."/>
            <person name="Lynd L.R."/>
        </authorList>
    </citation>
    <scope>NUCLEOTIDE SEQUENCE [LARGE SCALE GENOMIC DNA]</scope>
    <source>
        <strain evidence="4">DSM 19732 / NBRC 101661 / EBR45</strain>
    </source>
</reference>
<organism evidence="3 4">
    <name type="scientific">Acetivibrio clariflavus (strain DSM 19732 / NBRC 101661 / EBR45)</name>
    <name type="common">Clostridium clariflavum</name>
    <dbReference type="NCBI Taxonomy" id="720554"/>
    <lineage>
        <taxon>Bacteria</taxon>
        <taxon>Bacillati</taxon>
        <taxon>Bacillota</taxon>
        <taxon>Clostridia</taxon>
        <taxon>Eubacteriales</taxon>
        <taxon>Oscillospiraceae</taxon>
        <taxon>Acetivibrio</taxon>
    </lineage>
</organism>
<feature type="transmembrane region" description="Helical" evidence="1">
    <location>
        <begin position="197"/>
        <end position="227"/>
    </location>
</feature>
<gene>
    <name evidence="3" type="ordered locus">Clocl_1471</name>
</gene>
<dbReference type="Proteomes" id="UP000005435">
    <property type="component" value="Chromosome"/>
</dbReference>
<dbReference type="HOGENOM" id="CLU_843860_0_0_9"/>
<keyword evidence="1" id="KW-0472">Membrane</keyword>
<reference evidence="4" key="1">
    <citation type="submission" date="2011-12" db="EMBL/GenBank/DDBJ databases">
        <title>Complete sequence of Clostridium clariflavum DSM 19732.</title>
        <authorList>
            <consortium name="US DOE Joint Genome Institute"/>
            <person name="Lucas S."/>
            <person name="Han J."/>
            <person name="Lapidus A."/>
            <person name="Cheng J.-F."/>
            <person name="Goodwin L."/>
            <person name="Pitluck S."/>
            <person name="Peters L."/>
            <person name="Teshima H."/>
            <person name="Detter J.C."/>
            <person name="Han C."/>
            <person name="Tapia R."/>
            <person name="Land M."/>
            <person name="Hauser L."/>
            <person name="Kyrpides N."/>
            <person name="Ivanova N."/>
            <person name="Pagani I."/>
            <person name="Kitzmiller T."/>
            <person name="Lynd L."/>
            <person name="Izquierdo J."/>
            <person name="Woyke T."/>
        </authorList>
    </citation>
    <scope>NUCLEOTIDE SEQUENCE [LARGE SCALE GENOMIC DNA]</scope>
    <source>
        <strain evidence="4">DSM 19732 / NBRC 101661 / EBR45</strain>
    </source>
</reference>
<feature type="transmembrane region" description="Helical" evidence="1">
    <location>
        <begin position="154"/>
        <end position="177"/>
    </location>
</feature>
<dbReference type="STRING" id="720554.Clocl_1471"/>
<protein>
    <submittedName>
        <fullName evidence="3">Glycerophosphoryl diester phosphodiesterase-like protein</fullName>
    </submittedName>
</protein>
<dbReference type="eggNOG" id="ENOG5032WB6">
    <property type="taxonomic scope" value="Bacteria"/>
</dbReference>
<evidence type="ECO:0000313" key="3">
    <source>
        <dbReference type="EMBL" id="AEV68120.1"/>
    </source>
</evidence>
<dbReference type="Pfam" id="PF10110">
    <property type="entry name" value="GPDPase_memb"/>
    <property type="match status" value="1"/>
</dbReference>
<feature type="domain" description="Glycerophosphoryl diester phosphodiesterase membrane" evidence="2">
    <location>
        <begin position="199"/>
        <end position="326"/>
    </location>
</feature>
<dbReference type="RefSeq" id="WP_014254733.1">
    <property type="nucleotide sequence ID" value="NC_016627.1"/>
</dbReference>